<evidence type="ECO:0000313" key="1">
    <source>
        <dbReference type="EMBL" id="EGV65967.1"/>
    </source>
</evidence>
<dbReference type="Proteomes" id="UP000000707">
    <property type="component" value="Unassembled WGS sequence"/>
</dbReference>
<dbReference type="HOGENOM" id="CLU_114639_0_0_1"/>
<dbReference type="OrthoDB" id="8830751at2759"/>
<name>G3AYY9_CANTC</name>
<dbReference type="eggNOG" id="ENOG502S4MN">
    <property type="taxonomic scope" value="Eukaryota"/>
</dbReference>
<dbReference type="EMBL" id="GL996512">
    <property type="protein sequence ID" value="EGV65967.1"/>
    <property type="molecule type" value="Genomic_DNA"/>
</dbReference>
<reference evidence="1 2" key="1">
    <citation type="journal article" date="2011" name="Proc. Natl. Acad. Sci. U.S.A.">
        <title>Comparative genomics of xylose-fermenting fungi for enhanced biofuel production.</title>
        <authorList>
            <person name="Wohlbach D.J."/>
            <person name="Kuo A."/>
            <person name="Sato T.K."/>
            <person name="Potts K.M."/>
            <person name="Salamov A.A."/>
            <person name="LaButti K.M."/>
            <person name="Sun H."/>
            <person name="Clum A."/>
            <person name="Pangilinan J.L."/>
            <person name="Lindquist E.A."/>
            <person name="Lucas S."/>
            <person name="Lapidus A."/>
            <person name="Jin M."/>
            <person name="Gunawan C."/>
            <person name="Balan V."/>
            <person name="Dale B.E."/>
            <person name="Jeffries T.W."/>
            <person name="Zinkel R."/>
            <person name="Barry K.W."/>
            <person name="Grigoriev I.V."/>
            <person name="Gasch A.P."/>
        </authorList>
    </citation>
    <scope>NUCLEOTIDE SEQUENCE [LARGE SCALE GENOMIC DNA]</scope>
    <source>
        <strain evidence="2">ATCC 10573 / BCRC 21748 / CBS 615 / JCM 9827 / NBRC 10315 / NRRL Y-1498 / VKM Y-70</strain>
    </source>
</reference>
<sequence>MSKEEQELEQLWSYFKDSPDDIKEKRQKLTASLSRTDLGAYPSTMSISTAFDELFQCFSIGGQIKNYYRYGELSYCGKQREKLWFALRHGSFVSETQVNEQSSMKDIETAQKIQQFHKQRLLNEKAHGSSEDVWDIRETPLVNPFKED</sequence>
<dbReference type="InterPro" id="IPR021475">
    <property type="entry name" value="Pants/Emi1-like"/>
</dbReference>
<gene>
    <name evidence="1" type="ORF">CANTEDRAFT_118948</name>
</gene>
<organism evidence="2">
    <name type="scientific">Candida tenuis (strain ATCC 10573 / BCRC 21748 / CBS 615 / JCM 9827 / NBRC 10315 / NRRL Y-1498 / VKM Y-70)</name>
    <name type="common">Yeast</name>
    <name type="synonym">Yamadazyma tenuis</name>
    <dbReference type="NCBI Taxonomy" id="590646"/>
    <lineage>
        <taxon>Eukaryota</taxon>
        <taxon>Fungi</taxon>
        <taxon>Dikarya</taxon>
        <taxon>Ascomycota</taxon>
        <taxon>Saccharomycotina</taxon>
        <taxon>Pichiomycetes</taxon>
        <taxon>Debaryomycetaceae</taxon>
        <taxon>Yamadazyma</taxon>
    </lineage>
</organism>
<dbReference type="AlphaFoldDB" id="G3AYY9"/>
<keyword evidence="2" id="KW-1185">Reference proteome</keyword>
<proteinExistence type="predicted"/>
<protein>
    <submittedName>
        <fullName evidence="1">Uncharacterized protein</fullName>
    </submittedName>
</protein>
<dbReference type="PANTHER" id="PTHR28052:SF1">
    <property type="entry name" value="UPF0545 PROTEIN C22ORF39"/>
    <property type="match status" value="1"/>
</dbReference>
<evidence type="ECO:0000313" key="2">
    <source>
        <dbReference type="Proteomes" id="UP000000707"/>
    </source>
</evidence>
<dbReference type="PANTHER" id="PTHR28052">
    <property type="entry name" value="UPF0545 PROTEIN C22ORF39"/>
    <property type="match status" value="1"/>
</dbReference>
<accession>G3AYY9</accession>
<dbReference type="STRING" id="590646.G3AYY9"/>
<dbReference type="Pfam" id="PF11326">
    <property type="entry name" value="PANTS-like"/>
    <property type="match status" value="1"/>
</dbReference>